<comment type="caution">
    <text evidence="1">The sequence shown here is derived from an EMBL/GenBank/DDBJ whole genome shotgun (WGS) entry which is preliminary data.</text>
</comment>
<name>A0A645JBX9_9ZZZZ</name>
<dbReference type="AlphaFoldDB" id="A0A645JBX9"/>
<reference evidence="1" key="1">
    <citation type="submission" date="2019-08" db="EMBL/GenBank/DDBJ databases">
        <authorList>
            <person name="Kucharzyk K."/>
            <person name="Murdoch R.W."/>
            <person name="Higgins S."/>
            <person name="Loffler F."/>
        </authorList>
    </citation>
    <scope>NUCLEOTIDE SEQUENCE</scope>
</reference>
<gene>
    <name evidence="1" type="ORF">SDC9_208569</name>
</gene>
<accession>A0A645JBX9</accession>
<evidence type="ECO:0000313" key="1">
    <source>
        <dbReference type="EMBL" id="MPN60837.1"/>
    </source>
</evidence>
<protein>
    <submittedName>
        <fullName evidence="1">Uncharacterized protein</fullName>
    </submittedName>
</protein>
<organism evidence="1">
    <name type="scientific">bioreactor metagenome</name>
    <dbReference type="NCBI Taxonomy" id="1076179"/>
    <lineage>
        <taxon>unclassified sequences</taxon>
        <taxon>metagenomes</taxon>
        <taxon>ecological metagenomes</taxon>
    </lineage>
</organism>
<sequence>MIEKPSDIKFKKGTYLNSVLNITDIAIVKVTDFIFFATGKIIAMNIP</sequence>
<dbReference type="EMBL" id="VSSQ01136588">
    <property type="protein sequence ID" value="MPN60837.1"/>
    <property type="molecule type" value="Genomic_DNA"/>
</dbReference>
<proteinExistence type="predicted"/>